<dbReference type="InterPro" id="IPR025560">
    <property type="entry name" value="Imm22"/>
</dbReference>
<gene>
    <name evidence="1" type="ORF">A9Y76_24210</name>
</gene>
<protein>
    <submittedName>
        <fullName evidence="1">Uncharacterized protein</fullName>
    </submittedName>
</protein>
<dbReference type="AlphaFoldDB" id="A0A192A5H8"/>
<name>A0A192A5H8_9RALS</name>
<keyword evidence="2" id="KW-1185">Reference proteome</keyword>
<dbReference type="RefSeq" id="WP_064808287.1">
    <property type="nucleotide sequence ID" value="NZ_CP016023.1"/>
</dbReference>
<organism evidence="1 2">
    <name type="scientific">Ralstonia insidiosa</name>
    <dbReference type="NCBI Taxonomy" id="190721"/>
    <lineage>
        <taxon>Bacteria</taxon>
        <taxon>Pseudomonadati</taxon>
        <taxon>Pseudomonadota</taxon>
        <taxon>Betaproteobacteria</taxon>
        <taxon>Burkholderiales</taxon>
        <taxon>Burkholderiaceae</taxon>
        <taxon>Ralstonia</taxon>
    </lineage>
</organism>
<accession>A0A192A5H8</accession>
<evidence type="ECO:0000313" key="2">
    <source>
        <dbReference type="Proteomes" id="UP000078572"/>
    </source>
</evidence>
<dbReference type="OrthoDB" id="9155875at2"/>
<proteinExistence type="predicted"/>
<dbReference type="Proteomes" id="UP000078572">
    <property type="component" value="Chromosome 2"/>
</dbReference>
<dbReference type="EMBL" id="CP016023">
    <property type="protein sequence ID" value="ANJ75598.1"/>
    <property type="molecule type" value="Genomic_DNA"/>
</dbReference>
<dbReference type="Pfam" id="PF14112">
    <property type="entry name" value="DUF4284"/>
    <property type="match status" value="1"/>
</dbReference>
<evidence type="ECO:0000313" key="1">
    <source>
        <dbReference type="EMBL" id="ANJ75598.1"/>
    </source>
</evidence>
<dbReference type="GeneID" id="61529148"/>
<reference evidence="2" key="1">
    <citation type="submission" date="2016-06" db="EMBL/GenBank/DDBJ databases">
        <authorList>
            <person name="Xu Y."/>
            <person name="Nagy A."/>
            <person name="Yan X."/>
            <person name="Kim S.W."/>
            <person name="Haley B."/>
            <person name="Liu N.T."/>
            <person name="Nou X."/>
        </authorList>
    </citation>
    <scope>NUCLEOTIDE SEQUENCE [LARGE SCALE GENOMIC DNA]</scope>
    <source>
        <strain evidence="2">ATCC 49129</strain>
    </source>
</reference>
<sequence>MHRTEVSHFYLGRITDASRFLSFLAEHYGEDENQPVSEFYGSQGEFFCDHDFMETGLRQSGTSLEEFFAPHSYSDKWSEALCEAARAANLGDANALIFINCEQIKSPRSVHGEGFELVYIGMFEYPI</sequence>